<dbReference type="Proteomes" id="UP000644020">
    <property type="component" value="Unassembled WGS sequence"/>
</dbReference>
<gene>
    <name evidence="2" type="ORF">GCM10010305_03360</name>
</gene>
<accession>A0A918W3X7</accession>
<feature type="transmembrane region" description="Helical" evidence="1">
    <location>
        <begin position="27"/>
        <end position="50"/>
    </location>
</feature>
<comment type="caution">
    <text evidence="2">The sequence shown here is derived from an EMBL/GenBank/DDBJ whole genome shotgun (WGS) entry which is preliminary data.</text>
</comment>
<evidence type="ECO:0000256" key="1">
    <source>
        <dbReference type="SAM" id="Phobius"/>
    </source>
</evidence>
<reference evidence="2" key="2">
    <citation type="submission" date="2020-09" db="EMBL/GenBank/DDBJ databases">
        <authorList>
            <person name="Sun Q."/>
            <person name="Ohkuma M."/>
        </authorList>
    </citation>
    <scope>NUCLEOTIDE SEQUENCE</scope>
    <source>
        <strain evidence="2">JCM 4518</strain>
    </source>
</reference>
<keyword evidence="3" id="KW-1185">Reference proteome</keyword>
<name>A0A918W3X7_9ACTN</name>
<feature type="transmembrane region" description="Helical" evidence="1">
    <location>
        <begin position="71"/>
        <end position="91"/>
    </location>
</feature>
<keyword evidence="1" id="KW-1133">Transmembrane helix</keyword>
<sequence>MPVLASGGASPPSRVQPFRRGDVMRDVLVAVSIVPSMYFGFALIFDVKGFRTDFEGRWGEERRETVKRFRVAAVLGVALLFGLPVLAVLSFGH</sequence>
<evidence type="ECO:0000313" key="2">
    <source>
        <dbReference type="EMBL" id="GHA65074.1"/>
    </source>
</evidence>
<protein>
    <submittedName>
        <fullName evidence="2">Uncharacterized protein</fullName>
    </submittedName>
</protein>
<reference evidence="2" key="1">
    <citation type="journal article" date="2014" name="Int. J. Syst. Evol. Microbiol.">
        <title>Complete genome sequence of Corynebacterium casei LMG S-19264T (=DSM 44701T), isolated from a smear-ripened cheese.</title>
        <authorList>
            <consortium name="US DOE Joint Genome Institute (JGI-PGF)"/>
            <person name="Walter F."/>
            <person name="Albersmeier A."/>
            <person name="Kalinowski J."/>
            <person name="Ruckert C."/>
        </authorList>
    </citation>
    <scope>NUCLEOTIDE SEQUENCE</scope>
    <source>
        <strain evidence="2">JCM 4518</strain>
    </source>
</reference>
<dbReference type="EMBL" id="BMUL01000001">
    <property type="protein sequence ID" value="GHA65074.1"/>
    <property type="molecule type" value="Genomic_DNA"/>
</dbReference>
<keyword evidence="1" id="KW-0812">Transmembrane</keyword>
<proteinExistence type="predicted"/>
<organism evidence="2 3">
    <name type="scientific">Streptomyces termitum</name>
    <dbReference type="NCBI Taxonomy" id="67368"/>
    <lineage>
        <taxon>Bacteria</taxon>
        <taxon>Bacillati</taxon>
        <taxon>Actinomycetota</taxon>
        <taxon>Actinomycetes</taxon>
        <taxon>Kitasatosporales</taxon>
        <taxon>Streptomycetaceae</taxon>
        <taxon>Streptomyces</taxon>
    </lineage>
</organism>
<dbReference type="AlphaFoldDB" id="A0A918W3X7"/>
<keyword evidence="1" id="KW-0472">Membrane</keyword>
<evidence type="ECO:0000313" key="3">
    <source>
        <dbReference type="Proteomes" id="UP000644020"/>
    </source>
</evidence>